<evidence type="ECO:0000256" key="10">
    <source>
        <dbReference type="SAM" id="MobiDB-lite"/>
    </source>
</evidence>
<dbReference type="InterPro" id="IPR018200">
    <property type="entry name" value="USP_CS"/>
</dbReference>
<evidence type="ECO:0000313" key="13">
    <source>
        <dbReference type="Proteomes" id="UP000593567"/>
    </source>
</evidence>
<dbReference type="GO" id="GO:0005829">
    <property type="term" value="C:cytosol"/>
    <property type="evidence" value="ECO:0007669"/>
    <property type="project" value="TreeGrafter"/>
</dbReference>
<evidence type="ECO:0000256" key="9">
    <source>
        <dbReference type="ARBA" id="ARBA00032453"/>
    </source>
</evidence>
<sequence>MRTHEGTDSHNCKVMAIPENSQTNDEPRVTCVVRDLTSTTSQLTTVTLPTSYSVDDLVAHISKQYGYQPASFKLLYERNHQMEEFNYTGSKLSDVLSTSDRRKKHKFQLTELEDGVLPVKVQEAGDVSNNRTASKSSGKVAFDDFTPSSNIQMNTYGPVNNVGSSGDSRYIMPSSSNSLPDAADFCGLVNQAMTCYLNSLLQTLFMTPEFRNALYRWEYLHGNQTQTPEEKCIPYQLQKLFLQMQTGNHRSVETTPVTRSFGWDSSHSWQQHDVQELCRVMFDALEINWKKTDQADLINNLYQGKLKDYVKCLECKTESFRTDAYLDIPLVIKPFGATYAYSSVEAALKAFIAPEILEGNNQYQCDNCNKKCDAHKGLKFQTFPYLLTLQLKRFDFDYTTMNRIKLNDRITFPLILDLNGLIDDDSMPPTPGVAEDGSFEPGFSIDRDEDYTCEVNDEYAGPQAAQQLIDEKGEYMYELFSIMIHSGSAVGGHYYAYIKSFTDRLWYSFNDQQVTRITKDDITKTYGGVGGSSRGSMFSSSYTSSTNAYMLMYRKIDPNSNSDFLQHENFPPHIRLLMERIEEEKEAVKKARQVEKSTCKIRTYVNHPVEGKFISKNLEVHKDVSLAEATQEAFKLFELSEEIVPLENVRLVTYNNDLDSIEKSFNDSDDASCRAIGDILGGVKSFYTFSLLLEIKQGTQEWQHYKPGGITYKVHLVDTSTGIVEEPVGIRAAMGDTVSSLKQYISKFFGLEWSDNMRCVLEQRTSETLDLLDDDSKQLRSISFGISTKIYVEKSPPPASDSNLPFQKSTLHSVITLYQNSSCVVMTIPSAAEIEHYLEKEKMREDAHNQSIAKAYEQMNLQQLSKSNIHTANSSDIFTNTDKVITNADEVITNTDEVITNTDEFLKNTDNSNATNSNFVNSKSHEFATDVSNGASSAPSKHSPPPPYDSIIDTSDTQPAAASQDSIISHICGSGDLNSDDAAANKDDDVFAVEDDMPLGTCATDKSDEDNALYAANTSDHEGDDSPAPNLSLEGGSMLQTYLQSDSQSASLNKARSSPVNSHEAPSEQRVSKDTSRDEDCWDYTGCAVNTSSSSLTTNTLTTSSAASSSSTIPSGTVALPSTSSSLPTADYSTNNLLNHQRNDEDEETVFREQYRKEIDSKTLELTVQIDRRATLSKLKRVIGRRFKIPTNHLKLFRIYSNNQETECTSENDALSLLGNGSRMSLKLSRVLAKGEYLVKMFELHAFTLLMELIVTKGMSVSQIKDLICKELADEHNRHIPKSRLMLRKKTWKNPHAVHHDDSRIDHEIFMYTSCEMFVQVLDETEELEASQGDMVLFIQQWKPSVYQFGDMFQMAVPTSADVSLFKSKISAVTGIPSYNVEIAKGRGTFPGEVSVLDAHTNGLEWNPSASCLTSWPLYAECGTVIIFRDKQEKLGRLTEEMKKDISLRENNSFYRSSSSMYSRKEKALKIYTFDTGTDRGEAEGSNDSANQHPDLD</sequence>
<evidence type="ECO:0000256" key="5">
    <source>
        <dbReference type="ARBA" id="ARBA00022801"/>
    </source>
</evidence>
<dbReference type="SUPFAM" id="SSF54001">
    <property type="entry name" value="Cysteine proteinases"/>
    <property type="match status" value="1"/>
</dbReference>
<accession>A0A7J7JEN5</accession>
<evidence type="ECO:0000259" key="11">
    <source>
        <dbReference type="PROSITE" id="PS50235"/>
    </source>
</evidence>
<dbReference type="Pfam" id="PF25985">
    <property type="entry name" value="Ubiquitin_USP47_N"/>
    <property type="match status" value="1"/>
</dbReference>
<evidence type="ECO:0000256" key="1">
    <source>
        <dbReference type="ARBA" id="ARBA00000707"/>
    </source>
</evidence>
<dbReference type="GO" id="GO:0004843">
    <property type="term" value="F:cysteine-type deubiquitinase activity"/>
    <property type="evidence" value="ECO:0007669"/>
    <property type="project" value="UniProtKB-EC"/>
</dbReference>
<keyword evidence="4" id="KW-0833">Ubl conjugation pathway</keyword>
<dbReference type="Pfam" id="PF14560">
    <property type="entry name" value="Ubiquitin_2"/>
    <property type="match status" value="1"/>
</dbReference>
<dbReference type="Pfam" id="PF00443">
    <property type="entry name" value="UCH"/>
    <property type="match status" value="1"/>
</dbReference>
<evidence type="ECO:0000256" key="8">
    <source>
        <dbReference type="ARBA" id="ARBA00029910"/>
    </source>
</evidence>
<dbReference type="PANTHER" id="PTHR24006">
    <property type="entry name" value="UBIQUITIN CARBOXYL-TERMINAL HYDROLASE"/>
    <property type="match status" value="1"/>
</dbReference>
<dbReference type="EMBL" id="VXIV02002559">
    <property type="protein sequence ID" value="KAF6024585.1"/>
    <property type="molecule type" value="Genomic_DNA"/>
</dbReference>
<dbReference type="InterPro" id="IPR050164">
    <property type="entry name" value="Peptidase_C19"/>
</dbReference>
<keyword evidence="5" id="KW-0378">Hydrolase</keyword>
<feature type="region of interest" description="Disordered" evidence="10">
    <location>
        <begin position="930"/>
        <end position="964"/>
    </location>
</feature>
<feature type="region of interest" description="Disordered" evidence="10">
    <location>
        <begin position="1045"/>
        <end position="1078"/>
    </location>
</feature>
<dbReference type="InterPro" id="IPR038765">
    <property type="entry name" value="Papain-like_cys_pep_sf"/>
</dbReference>
<dbReference type="InterPro" id="IPR028889">
    <property type="entry name" value="USP"/>
</dbReference>
<dbReference type="GO" id="GO:0006508">
    <property type="term" value="P:proteolysis"/>
    <property type="evidence" value="ECO:0007669"/>
    <property type="project" value="UniProtKB-KW"/>
</dbReference>
<dbReference type="InterPro" id="IPR045578">
    <property type="entry name" value="USP47_C"/>
</dbReference>
<evidence type="ECO:0000256" key="4">
    <source>
        <dbReference type="ARBA" id="ARBA00022786"/>
    </source>
</evidence>
<feature type="compositionally biased region" description="Polar residues" evidence="10">
    <location>
        <begin position="1120"/>
        <end position="1140"/>
    </location>
</feature>
<feature type="region of interest" description="Disordered" evidence="10">
    <location>
        <begin position="1476"/>
        <end position="1497"/>
    </location>
</feature>
<feature type="compositionally biased region" description="Polar residues" evidence="10">
    <location>
        <begin position="1486"/>
        <end position="1497"/>
    </location>
</feature>
<comment type="caution">
    <text evidence="12">The sequence shown here is derived from an EMBL/GenBank/DDBJ whole genome shotgun (WGS) entry which is preliminary data.</text>
</comment>
<dbReference type="GO" id="GO:0016579">
    <property type="term" value="P:protein deubiquitination"/>
    <property type="evidence" value="ECO:0007669"/>
    <property type="project" value="InterPro"/>
</dbReference>
<feature type="domain" description="USP" evidence="11">
    <location>
        <begin position="186"/>
        <end position="556"/>
    </location>
</feature>
<dbReference type="PROSITE" id="PS00972">
    <property type="entry name" value="USP_1"/>
    <property type="match status" value="1"/>
</dbReference>
<dbReference type="OrthoDB" id="289038at2759"/>
<dbReference type="InterPro" id="IPR001394">
    <property type="entry name" value="Peptidase_C19_UCH"/>
</dbReference>
<dbReference type="PROSITE" id="PS50235">
    <property type="entry name" value="USP_3"/>
    <property type="match status" value="1"/>
</dbReference>
<evidence type="ECO:0000256" key="2">
    <source>
        <dbReference type="ARBA" id="ARBA00012759"/>
    </source>
</evidence>
<organism evidence="12 13">
    <name type="scientific">Bugula neritina</name>
    <name type="common">Brown bryozoan</name>
    <name type="synonym">Sertularia neritina</name>
    <dbReference type="NCBI Taxonomy" id="10212"/>
    <lineage>
        <taxon>Eukaryota</taxon>
        <taxon>Metazoa</taxon>
        <taxon>Spiralia</taxon>
        <taxon>Lophotrochozoa</taxon>
        <taxon>Bryozoa</taxon>
        <taxon>Gymnolaemata</taxon>
        <taxon>Cheilostomatida</taxon>
        <taxon>Flustrina</taxon>
        <taxon>Buguloidea</taxon>
        <taxon>Bugulidae</taxon>
        <taxon>Bugula</taxon>
    </lineage>
</organism>
<dbReference type="Pfam" id="PF19718">
    <property type="entry name" value="USP47_C"/>
    <property type="match status" value="1"/>
</dbReference>
<proteinExistence type="predicted"/>
<evidence type="ECO:0000313" key="12">
    <source>
        <dbReference type="EMBL" id="KAF6024585.1"/>
    </source>
</evidence>
<protein>
    <recommendedName>
        <fullName evidence="7">Ubiquitin carboxyl-terminal hydrolase 47</fullName>
        <ecNumber evidence="2">3.4.19.12</ecNumber>
    </recommendedName>
    <alternativeName>
        <fullName evidence="8">Ubiquitin thioesterase 47</fullName>
    </alternativeName>
    <alternativeName>
        <fullName evidence="9">Ubiquitin-specific-processing protease 47</fullName>
    </alternativeName>
</protein>
<evidence type="ECO:0000256" key="6">
    <source>
        <dbReference type="ARBA" id="ARBA00022807"/>
    </source>
</evidence>
<dbReference type="Gene3D" id="3.90.70.10">
    <property type="entry name" value="Cysteine proteinases"/>
    <property type="match status" value="1"/>
</dbReference>
<gene>
    <name evidence="12" type="ORF">EB796_017145</name>
</gene>
<feature type="compositionally biased region" description="Polar residues" evidence="10">
    <location>
        <begin position="952"/>
        <end position="964"/>
    </location>
</feature>
<dbReference type="PROSITE" id="PS00973">
    <property type="entry name" value="USP_2"/>
    <property type="match status" value="1"/>
</dbReference>
<dbReference type="EC" id="3.4.19.12" evidence="2"/>
<evidence type="ECO:0000256" key="3">
    <source>
        <dbReference type="ARBA" id="ARBA00022670"/>
    </source>
</evidence>
<comment type="catalytic activity">
    <reaction evidence="1">
        <text>Thiol-dependent hydrolysis of ester, thioester, amide, peptide and isopeptide bonds formed by the C-terminal Gly of ubiquitin (a 76-residue protein attached to proteins as an intracellular targeting signal).</text>
        <dbReference type="EC" id="3.4.19.12"/>
    </reaction>
</comment>
<dbReference type="GO" id="GO:0005634">
    <property type="term" value="C:nucleus"/>
    <property type="evidence" value="ECO:0007669"/>
    <property type="project" value="TreeGrafter"/>
</dbReference>
<dbReference type="CDD" id="cd02659">
    <property type="entry name" value="peptidase_C19C"/>
    <property type="match status" value="1"/>
</dbReference>
<dbReference type="PANTHER" id="PTHR24006:SF702">
    <property type="entry name" value="UBIQUITIN CARBOXYL-TERMINAL HYDROLASE 47"/>
    <property type="match status" value="1"/>
</dbReference>
<feature type="compositionally biased region" description="Polar residues" evidence="10">
    <location>
        <begin position="1045"/>
        <end position="1061"/>
    </location>
</feature>
<keyword evidence="13" id="KW-1185">Reference proteome</keyword>
<reference evidence="12" key="1">
    <citation type="submission" date="2020-06" db="EMBL/GenBank/DDBJ databases">
        <title>Draft genome of Bugula neritina, a colonial animal packing powerful symbionts and potential medicines.</title>
        <authorList>
            <person name="Rayko M."/>
        </authorList>
    </citation>
    <scope>NUCLEOTIDE SEQUENCE [LARGE SCALE GENOMIC DNA]</scope>
    <source>
        <strain evidence="12">Kwan_BN1</strain>
    </source>
</reference>
<evidence type="ECO:0000256" key="7">
    <source>
        <dbReference type="ARBA" id="ARBA00026136"/>
    </source>
</evidence>
<dbReference type="InterPro" id="IPR000626">
    <property type="entry name" value="Ubiquitin-like_dom"/>
</dbReference>
<keyword evidence="3" id="KW-0645">Protease</keyword>
<feature type="region of interest" description="Disordered" evidence="10">
    <location>
        <begin position="1104"/>
        <end position="1148"/>
    </location>
</feature>
<name>A0A7J7JEN5_BUGNE</name>
<dbReference type="Proteomes" id="UP000593567">
    <property type="component" value="Unassembled WGS sequence"/>
</dbReference>
<keyword evidence="6" id="KW-0788">Thiol protease</keyword>
<feature type="compositionally biased region" description="Basic and acidic residues" evidence="10">
    <location>
        <begin position="1065"/>
        <end position="1078"/>
    </location>
</feature>